<protein>
    <submittedName>
        <fullName evidence="2">Uncharacterized protein</fullName>
    </submittedName>
</protein>
<accession>A0A0M3HRX6</accession>
<dbReference type="WBParaSite" id="ALUE_0000513701-mRNA-1">
    <property type="protein sequence ID" value="ALUE_0000513701-mRNA-1"/>
    <property type="gene ID" value="ALUE_0000513701"/>
</dbReference>
<reference evidence="2" key="1">
    <citation type="submission" date="2017-02" db="UniProtKB">
        <authorList>
            <consortium name="WormBaseParasite"/>
        </authorList>
    </citation>
    <scope>IDENTIFICATION</scope>
</reference>
<evidence type="ECO:0000313" key="2">
    <source>
        <dbReference type="WBParaSite" id="ALUE_0000513701-mRNA-1"/>
    </source>
</evidence>
<organism evidence="1 2">
    <name type="scientific">Ascaris lumbricoides</name>
    <name type="common">Giant roundworm</name>
    <dbReference type="NCBI Taxonomy" id="6252"/>
    <lineage>
        <taxon>Eukaryota</taxon>
        <taxon>Metazoa</taxon>
        <taxon>Ecdysozoa</taxon>
        <taxon>Nematoda</taxon>
        <taxon>Chromadorea</taxon>
        <taxon>Rhabditida</taxon>
        <taxon>Spirurina</taxon>
        <taxon>Ascaridomorpha</taxon>
        <taxon>Ascaridoidea</taxon>
        <taxon>Ascarididae</taxon>
        <taxon>Ascaris</taxon>
    </lineage>
</organism>
<proteinExistence type="predicted"/>
<sequence>MGQINTASRSTQTACSNLDKREKIDKLPIGVLDGYPSVAPSSLLRRSIIYFAVCFSFVPHVELAMGRSNCAITLNTGMI</sequence>
<name>A0A0M3HRX6_ASCLU</name>
<dbReference type="AlphaFoldDB" id="A0A0M3HRX6"/>
<dbReference type="Proteomes" id="UP000036681">
    <property type="component" value="Unplaced"/>
</dbReference>
<evidence type="ECO:0000313" key="1">
    <source>
        <dbReference type="Proteomes" id="UP000036681"/>
    </source>
</evidence>
<keyword evidence="1" id="KW-1185">Reference proteome</keyword>